<gene>
    <name evidence="2" type="ORF">STRAU_5891</name>
</gene>
<comment type="caution">
    <text evidence="2">The sequence shown here is derived from an EMBL/GenBank/DDBJ whole genome shotgun (WGS) entry which is preliminary data.</text>
</comment>
<dbReference type="PATRIC" id="fig|1286094.4.peg.5823"/>
<reference evidence="2 3" key="1">
    <citation type="submission" date="2013-02" db="EMBL/GenBank/DDBJ databases">
        <title>Draft Genome Sequence of Streptomyces aurantiacus, Which Produces Setomimycin.</title>
        <authorList>
            <person name="Gruening B.A."/>
            <person name="Praeg A."/>
            <person name="Erxleben A."/>
            <person name="Guenther S."/>
            <person name="Mueller M."/>
        </authorList>
    </citation>
    <scope>NUCLEOTIDE SEQUENCE [LARGE SCALE GENOMIC DNA]</scope>
    <source>
        <strain evidence="2 3">JA 4570</strain>
    </source>
</reference>
<organism evidence="2 3">
    <name type="scientific">Streptomyces aurantiacus JA 4570</name>
    <dbReference type="NCBI Taxonomy" id="1286094"/>
    <lineage>
        <taxon>Bacteria</taxon>
        <taxon>Bacillati</taxon>
        <taxon>Actinomycetota</taxon>
        <taxon>Actinomycetes</taxon>
        <taxon>Kitasatosporales</taxon>
        <taxon>Streptomycetaceae</taxon>
        <taxon>Streptomyces</taxon>
        <taxon>Streptomyces aurantiacus group</taxon>
    </lineage>
</organism>
<name>S4AHY7_9ACTN</name>
<dbReference type="AlphaFoldDB" id="S4AHY7"/>
<dbReference type="InterPro" id="IPR011990">
    <property type="entry name" value="TPR-like_helical_dom_sf"/>
</dbReference>
<dbReference type="RefSeq" id="WP_016644012.1">
    <property type="nucleotide sequence ID" value="NZ_AOPZ01000347.1"/>
</dbReference>
<accession>S4AHY7</accession>
<dbReference type="Gene3D" id="1.25.40.10">
    <property type="entry name" value="Tetratricopeptide repeat domain"/>
    <property type="match status" value="2"/>
</dbReference>
<keyword evidence="3" id="KW-1185">Reference proteome</keyword>
<evidence type="ECO:0000313" key="2">
    <source>
        <dbReference type="EMBL" id="EPH41047.1"/>
    </source>
</evidence>
<evidence type="ECO:0000313" key="3">
    <source>
        <dbReference type="Proteomes" id="UP000014629"/>
    </source>
</evidence>
<protein>
    <recommendedName>
        <fullName evidence="1">Ancillary SecYEG translocon subunit/Cell division coordinator CpoB TPR domain-containing protein</fullName>
    </recommendedName>
</protein>
<proteinExistence type="predicted"/>
<dbReference type="EMBL" id="AOPZ01000347">
    <property type="protein sequence ID" value="EPH41047.1"/>
    <property type="molecule type" value="Genomic_DNA"/>
</dbReference>
<dbReference type="OrthoDB" id="4532668at2"/>
<dbReference type="Proteomes" id="UP000014629">
    <property type="component" value="Unassembled WGS sequence"/>
</dbReference>
<sequence length="316" mass="34473">MNRQLVMGNDEYEACWRSCVGARCPVCGAQTREEDLQIILLDEDYQAFKDGSFPWGEANRLPSSFAGFADTASLPPPGSGTFAQALRGRMYGQAEKERKEEYEALSRAFTEISGFQFGYAAYEQGDLDRAALWLERAAQSLEDPTHAAGASLYLGLTRVKQGEPTKAKAAFRDAVDRTAADPVIRSGAADQLGSVLKELGDITGARRAYRTAVDLGVPTFAAKAAVNLGTLEDEAGHHGKARSLWEFAYAAAEGEEGKAFAAYNLGWYWEQAGDPAKARHFYKIAAKSAVPEAATRARGRLGTLPASPRRFFRRNR</sequence>
<feature type="domain" description="Ancillary SecYEG translocon subunit/Cell division coordinator CpoB TPR" evidence="1">
    <location>
        <begin position="107"/>
        <end position="215"/>
    </location>
</feature>
<dbReference type="InterPro" id="IPR018704">
    <property type="entry name" value="SecYEG/CpoB_TPR"/>
</dbReference>
<dbReference type="SUPFAM" id="SSF48452">
    <property type="entry name" value="TPR-like"/>
    <property type="match status" value="1"/>
</dbReference>
<dbReference type="Pfam" id="PF09976">
    <property type="entry name" value="TPR_21"/>
    <property type="match status" value="1"/>
</dbReference>
<evidence type="ECO:0000259" key="1">
    <source>
        <dbReference type="Pfam" id="PF09976"/>
    </source>
</evidence>